<dbReference type="OrthoDB" id="9816120at2"/>
<keyword evidence="1 2" id="KW-0732">Signal</keyword>
<dbReference type="Pfam" id="PF07593">
    <property type="entry name" value="UnbV_ASPIC"/>
    <property type="match status" value="1"/>
</dbReference>
<dbReference type="Gene3D" id="2.130.10.130">
    <property type="entry name" value="Integrin alpha, N-terminal"/>
    <property type="match status" value="3"/>
</dbReference>
<dbReference type="AlphaFoldDB" id="A0A2Z4G6F5"/>
<evidence type="ECO:0000256" key="2">
    <source>
        <dbReference type="SAM" id="SignalP"/>
    </source>
</evidence>
<dbReference type="InterPro" id="IPR028994">
    <property type="entry name" value="Integrin_alpha_N"/>
</dbReference>
<dbReference type="PANTHER" id="PTHR16026:SF0">
    <property type="entry name" value="CARTILAGE ACIDIC PROTEIN 1"/>
    <property type="match status" value="1"/>
</dbReference>
<dbReference type="EMBL" id="CP029480">
    <property type="protein sequence ID" value="AWV96735.1"/>
    <property type="molecule type" value="Genomic_DNA"/>
</dbReference>
<dbReference type="InterPro" id="IPR027039">
    <property type="entry name" value="Crtac1"/>
</dbReference>
<dbReference type="SUPFAM" id="SSF69318">
    <property type="entry name" value="Integrin alpha N-terminal domain"/>
    <property type="match status" value="3"/>
</dbReference>
<accession>A0A2Z4G6F5</accession>
<feature type="chain" id="PRO_5016402514" evidence="2">
    <location>
        <begin position="22"/>
        <end position="1103"/>
    </location>
</feature>
<organism evidence="4 5">
    <name type="scientific">Arcticibacterium luteifluviistationis</name>
    <dbReference type="NCBI Taxonomy" id="1784714"/>
    <lineage>
        <taxon>Bacteria</taxon>
        <taxon>Pseudomonadati</taxon>
        <taxon>Bacteroidota</taxon>
        <taxon>Cytophagia</taxon>
        <taxon>Cytophagales</taxon>
        <taxon>Leadbetterellaceae</taxon>
        <taxon>Arcticibacterium</taxon>
    </lineage>
</organism>
<reference evidence="4 5" key="1">
    <citation type="submission" date="2018-05" db="EMBL/GenBank/DDBJ databases">
        <title>Complete genome sequence of Arcticibacterium luteifluviistationis SM1504T, a cytophagaceae bacterium isolated from Arctic surface seawater.</title>
        <authorList>
            <person name="Li Y."/>
            <person name="Qin Q.-L."/>
        </authorList>
    </citation>
    <scope>NUCLEOTIDE SEQUENCE [LARGE SCALE GENOMIC DNA]</scope>
    <source>
        <strain evidence="4 5">SM1504</strain>
    </source>
</reference>
<dbReference type="InterPro" id="IPR011519">
    <property type="entry name" value="UnbV_ASPIC"/>
</dbReference>
<feature type="domain" description="ASPIC/UnbV" evidence="3">
    <location>
        <begin position="531"/>
        <end position="597"/>
    </location>
</feature>
<sequence>MSKYLLTLLAFVLFSCSSSSSDDEIFEIIDSDLSGLDFINVIDETDKVNYFKYMYMYIGGGLAVADFDNDGLEDVFMVSNSNESKLYRNLGDLKFEDVTSLAGIKKRAGFDVGAAVADINNDGWLDIYITRGGWIDENDGFANMLFINNGIAEGESFVTFTEQAKMYGLDDANRGVAATFFDYDRDGDLDVYLSNTPDFEDKSTNVIDLEKVATDPKTLALKGSDKLYNNNGKGFFNDVSLSAGIKADIGFGLSPQVGDLNGDSWPDIYVCNDFRVPDFVYINQQDGTFKDSRNETIKHMSFNSMGADIGDINNDGDLDIMTLDMNPEDHVRAKTTMGMTSQHLFELMVKKDYHHQYMHNMLHLNNGNGTFSEIANMAGVANTDWSWSCLFADYDLDGFNDIYVTNGVFRDVIDRDINNEILQELRRRGRKPTGEDFLEFTKKLPQQKLTNYIYKNNGDLTFKDVSTSWVKESAAFSNGAAYADLDNDGDLELIVSNLNDKMTLLKNLSIENNKGNYVKFKLKGSETNKWGIGATVKLYLKNGQILTRQLVTTRGFLSAVSQVLHFGLAKDAVVERGEVVWSDGKVQELGEIEVNAVTEVKYNPSGVFLLAENTSPMVFKEELSVPFVHKETLFDDFKMQTLAPQRFSQEGPALAVADINKDGIDDFYIGGAANQPGELYLGKRDGGYLLLDQPEFVSDRESEDTDAAFFDVDNDADLDLIVLTGSSELEGGSFANLPRLYMNDGKGSYYRDYDRLPKISGLCTTVKVIDFENDGDKDLFIACRAIPGYYPLSPTHFLLINNGQYFDDMAYSIAPELNKIGMISDAEWVDFNKDGNIDLLLCGEFMGIEVFENNGSQLIRSNKYKSLQNTIGWWNELALDDIDNDGDIDIIAGNRGLNSNYKANTKTPFSVYHNDFDDNGVIDPIYSTFYKGKEVPVRGRVNIIQQIPSWGDRVRTFKEFAEHDMKSLLGSGYKSASKLSAVEFRSGIFKNEKGNYVFEPFIPALQTAPINSILFEDFDGDGQKDLLMAGNNYTYENETTRADAGNGYFLKGSENGTYSYIPNKTHGFWASNDVRALALLNTGSKSSVFVANNNKGTQVFCFK</sequence>
<dbReference type="PROSITE" id="PS51257">
    <property type="entry name" value="PROKAR_LIPOPROTEIN"/>
    <property type="match status" value="1"/>
</dbReference>
<evidence type="ECO:0000259" key="3">
    <source>
        <dbReference type="Pfam" id="PF07593"/>
    </source>
</evidence>
<dbReference type="KEGG" id="als:DJ013_00415"/>
<feature type="signal peptide" evidence="2">
    <location>
        <begin position="1"/>
        <end position="21"/>
    </location>
</feature>
<dbReference type="RefSeq" id="WP_111369837.1">
    <property type="nucleotide sequence ID" value="NZ_CP029480.1"/>
</dbReference>
<gene>
    <name evidence="4" type="ORF">DJ013_00415</name>
</gene>
<evidence type="ECO:0000256" key="1">
    <source>
        <dbReference type="ARBA" id="ARBA00022729"/>
    </source>
</evidence>
<dbReference type="InterPro" id="IPR013517">
    <property type="entry name" value="FG-GAP"/>
</dbReference>
<keyword evidence="5" id="KW-1185">Reference proteome</keyword>
<dbReference type="Pfam" id="PF13517">
    <property type="entry name" value="FG-GAP_3"/>
    <property type="match status" value="5"/>
</dbReference>
<evidence type="ECO:0000313" key="5">
    <source>
        <dbReference type="Proteomes" id="UP000249873"/>
    </source>
</evidence>
<proteinExistence type="predicted"/>
<evidence type="ECO:0000313" key="4">
    <source>
        <dbReference type="EMBL" id="AWV96735.1"/>
    </source>
</evidence>
<dbReference type="PANTHER" id="PTHR16026">
    <property type="entry name" value="CARTILAGE ACIDIC PROTEIN 1"/>
    <property type="match status" value="1"/>
</dbReference>
<dbReference type="Proteomes" id="UP000249873">
    <property type="component" value="Chromosome"/>
</dbReference>
<name>A0A2Z4G6F5_9BACT</name>
<protein>
    <submittedName>
        <fullName evidence="4">RNA-binding protein</fullName>
    </submittedName>
</protein>